<proteinExistence type="predicted"/>
<dbReference type="InterPro" id="IPR000182">
    <property type="entry name" value="GNAT_dom"/>
</dbReference>
<dbReference type="AlphaFoldDB" id="A0AAU8DNP6"/>
<protein>
    <submittedName>
        <fullName evidence="3">GNAT family N-acetyltransferase</fullName>
    </submittedName>
</protein>
<accession>A0AAU8DNP6</accession>
<dbReference type="RefSeq" id="WP_353648462.1">
    <property type="nucleotide sequence ID" value="NZ_CP159218.1"/>
</dbReference>
<dbReference type="SUPFAM" id="SSF55729">
    <property type="entry name" value="Acyl-CoA N-acyltransferases (Nat)"/>
    <property type="match status" value="1"/>
</dbReference>
<feature type="domain" description="N-acetyltransferase" evidence="2">
    <location>
        <begin position="40"/>
        <end position="195"/>
    </location>
</feature>
<organism evidence="3">
    <name type="scientific">Nakamurella sp. A5-74</name>
    <dbReference type="NCBI Taxonomy" id="3158264"/>
    <lineage>
        <taxon>Bacteria</taxon>
        <taxon>Bacillati</taxon>
        <taxon>Actinomycetota</taxon>
        <taxon>Actinomycetes</taxon>
        <taxon>Nakamurellales</taxon>
        <taxon>Nakamurellaceae</taxon>
        <taxon>Nakamurella</taxon>
    </lineage>
</organism>
<evidence type="ECO:0000259" key="2">
    <source>
        <dbReference type="PROSITE" id="PS51186"/>
    </source>
</evidence>
<name>A0AAU8DNP6_9ACTN</name>
<dbReference type="PROSITE" id="PS51186">
    <property type="entry name" value="GNAT"/>
    <property type="match status" value="1"/>
</dbReference>
<sequence>MDSTKSASPAQIAHPVPTPPQPTSLPPLPLHTERLSMRGLLIDDLDDVHAYQSLPDVARYLYRDPQTLERTREVLAKVSALRFSGEGDALVLGIQQRGSTRVIGEVILKWTSGPARQAEVGYVFHPSVAGRGYATEAARAVIDIAFGHYGFHRVYARLDEENNASAAVCRRLGMRQEARLVENDVREGVWGTELIFGVLESEWSSR</sequence>
<evidence type="ECO:0000313" key="3">
    <source>
        <dbReference type="EMBL" id="XCG62847.1"/>
    </source>
</evidence>
<gene>
    <name evidence="3" type="ORF">ABLG96_16725</name>
</gene>
<feature type="region of interest" description="Disordered" evidence="1">
    <location>
        <begin position="1"/>
        <end position="30"/>
    </location>
</feature>
<dbReference type="GO" id="GO:0016747">
    <property type="term" value="F:acyltransferase activity, transferring groups other than amino-acyl groups"/>
    <property type="evidence" value="ECO:0007669"/>
    <property type="project" value="InterPro"/>
</dbReference>
<dbReference type="EMBL" id="CP159218">
    <property type="protein sequence ID" value="XCG62847.1"/>
    <property type="molecule type" value="Genomic_DNA"/>
</dbReference>
<dbReference type="Pfam" id="PF13302">
    <property type="entry name" value="Acetyltransf_3"/>
    <property type="match status" value="1"/>
</dbReference>
<dbReference type="InterPro" id="IPR051531">
    <property type="entry name" value="N-acetyltransferase"/>
</dbReference>
<reference evidence="3" key="1">
    <citation type="submission" date="2024-05" db="EMBL/GenBank/DDBJ databases">
        <authorList>
            <person name="Cai S.Y."/>
            <person name="Jin L.M."/>
            <person name="Li H.R."/>
        </authorList>
    </citation>
    <scope>NUCLEOTIDE SEQUENCE</scope>
    <source>
        <strain evidence="3">A5-74</strain>
    </source>
</reference>
<dbReference type="CDD" id="cd04301">
    <property type="entry name" value="NAT_SF"/>
    <property type="match status" value="1"/>
</dbReference>
<evidence type="ECO:0000256" key="1">
    <source>
        <dbReference type="SAM" id="MobiDB-lite"/>
    </source>
</evidence>
<dbReference type="Gene3D" id="3.40.630.30">
    <property type="match status" value="1"/>
</dbReference>
<feature type="compositionally biased region" description="Pro residues" evidence="1">
    <location>
        <begin position="16"/>
        <end position="29"/>
    </location>
</feature>
<dbReference type="PANTHER" id="PTHR43792">
    <property type="entry name" value="GNAT FAMILY, PUTATIVE (AFU_ORTHOLOGUE AFUA_3G00765)-RELATED-RELATED"/>
    <property type="match status" value="1"/>
</dbReference>
<dbReference type="InterPro" id="IPR016181">
    <property type="entry name" value="Acyl_CoA_acyltransferase"/>
</dbReference>